<reference evidence="2 3" key="1">
    <citation type="submission" date="2015-10" db="EMBL/GenBank/DDBJ databases">
        <title>The cercosporin biosynthetic gene cluster was horizontally transferred to several fungal lineages and shown to be expanded in Cercospora beticola based on microsynteny with recipient genomes.</title>
        <authorList>
            <person name="De Jonge R."/>
            <person name="Ebert M.K."/>
            <person name="Suttle J.C."/>
            <person name="Jurick Ii W.M."/>
            <person name="Secor G.A."/>
            <person name="Thomma B.P."/>
            <person name="Van De Peer Y."/>
            <person name="Bolton M.D."/>
        </authorList>
    </citation>
    <scope>NUCLEOTIDE SEQUENCE [LARGE SCALE GENOMIC DNA]</scope>
    <source>
        <strain evidence="2 3">09-40</strain>
    </source>
</reference>
<proteinExistence type="predicted"/>
<comment type="caution">
    <text evidence="2">The sequence shown here is derived from an EMBL/GenBank/DDBJ whole genome shotgun (WGS) entry which is preliminary data.</text>
</comment>
<dbReference type="OrthoDB" id="2565191at2759"/>
<dbReference type="Proteomes" id="UP000230605">
    <property type="component" value="Chromosome 1"/>
</dbReference>
<feature type="region of interest" description="Disordered" evidence="1">
    <location>
        <begin position="1"/>
        <end position="62"/>
    </location>
</feature>
<dbReference type="PANTHER" id="PTHR28054:SF1">
    <property type="entry name" value="RNA POLYMERASE I-SPECIFIC TRANSCRIPTION INITIATION FACTOR RRN10"/>
    <property type="match status" value="1"/>
</dbReference>
<dbReference type="EMBL" id="LKMD01000100">
    <property type="protein sequence ID" value="PIB01169.1"/>
    <property type="molecule type" value="Genomic_DNA"/>
</dbReference>
<evidence type="ECO:0000313" key="2">
    <source>
        <dbReference type="EMBL" id="PIB01169.1"/>
    </source>
</evidence>
<evidence type="ECO:0000313" key="3">
    <source>
        <dbReference type="Proteomes" id="UP000230605"/>
    </source>
</evidence>
<dbReference type="InterPro" id="IPR022793">
    <property type="entry name" value="Rrn10"/>
</dbReference>
<sequence length="194" mass="21174">MATLPVRGVVPASPSPHAGKRRSRKSTVGETEKPQTKRPRPRSAPATSPRRRSMNTSPAEPSKLRVNLYDAVAGRVGYEGLLLDRAGQPLPPDQVLYNRAGAPIRYAETDPYFAHRHLPTDRRLPESDMLKAIHAYASDFYASGVLGDCRADFKSLDETALIALGILLEEAAAQSLEQTGDLAFVEGLERQEGL</sequence>
<name>A0A2G5I8Q6_CERBT</name>
<dbReference type="GO" id="GO:0006360">
    <property type="term" value="P:transcription by RNA polymerase I"/>
    <property type="evidence" value="ECO:0007669"/>
    <property type="project" value="InterPro"/>
</dbReference>
<protein>
    <submittedName>
        <fullName evidence="2">Uncharacterized protein</fullName>
    </submittedName>
</protein>
<organism evidence="2 3">
    <name type="scientific">Cercospora beticola</name>
    <name type="common">Sugarbeet leaf spot fungus</name>
    <dbReference type="NCBI Taxonomy" id="122368"/>
    <lineage>
        <taxon>Eukaryota</taxon>
        <taxon>Fungi</taxon>
        <taxon>Dikarya</taxon>
        <taxon>Ascomycota</taxon>
        <taxon>Pezizomycotina</taxon>
        <taxon>Dothideomycetes</taxon>
        <taxon>Dothideomycetidae</taxon>
        <taxon>Mycosphaerellales</taxon>
        <taxon>Mycosphaerellaceae</taxon>
        <taxon>Cercospora</taxon>
    </lineage>
</organism>
<accession>A0A2G5I8Q6</accession>
<dbReference type="AlphaFoldDB" id="A0A2G5I8Q6"/>
<dbReference type="PANTHER" id="PTHR28054">
    <property type="entry name" value="RNA POLYMERASE I-SPECIFIC TRANSCRIPTION INITIATION FACTOR RRN10"/>
    <property type="match status" value="1"/>
</dbReference>
<evidence type="ECO:0000256" key="1">
    <source>
        <dbReference type="SAM" id="MobiDB-lite"/>
    </source>
</evidence>
<gene>
    <name evidence="2" type="ORF">CB0940_01413</name>
</gene>